<dbReference type="AlphaFoldDB" id="G7H6K2"/>
<dbReference type="Gene3D" id="3.10.450.590">
    <property type="match status" value="1"/>
</dbReference>
<dbReference type="OrthoDB" id="68373at2"/>
<dbReference type="Proteomes" id="UP000035088">
    <property type="component" value="Unassembled WGS sequence"/>
</dbReference>
<protein>
    <recommendedName>
        <fullName evidence="1">DUF3887 domain-containing protein</fullName>
    </recommendedName>
</protein>
<name>G7H6K2_9ACTN</name>
<evidence type="ECO:0000313" key="2">
    <source>
        <dbReference type="EMBL" id="GAB11477.1"/>
    </source>
</evidence>
<evidence type="ECO:0000259" key="1">
    <source>
        <dbReference type="Pfam" id="PF13026"/>
    </source>
</evidence>
<reference evidence="2 3" key="1">
    <citation type="submission" date="2011-11" db="EMBL/GenBank/DDBJ databases">
        <title>Whole genome shotgun sequence of Gordonia araii NBRC 100433.</title>
        <authorList>
            <person name="Yoshida Y."/>
            <person name="Hosoyama A."/>
            <person name="Tsuchikane K."/>
            <person name="Katsumata H."/>
            <person name="Yamazaki S."/>
            <person name="Fujita N."/>
        </authorList>
    </citation>
    <scope>NUCLEOTIDE SEQUENCE [LARGE SCALE GENOMIC DNA]</scope>
    <source>
        <strain evidence="2 3">NBRC 100433</strain>
    </source>
</reference>
<dbReference type="Pfam" id="PF13026">
    <property type="entry name" value="DUF3887"/>
    <property type="match status" value="1"/>
</dbReference>
<gene>
    <name evidence="2" type="ORF">GOARA_073_00090</name>
</gene>
<accession>G7H6K2</accession>
<keyword evidence="3" id="KW-1185">Reference proteome</keyword>
<proteinExistence type="predicted"/>
<organism evidence="2 3">
    <name type="scientific">Gordonia araii NBRC 100433</name>
    <dbReference type="NCBI Taxonomy" id="1073574"/>
    <lineage>
        <taxon>Bacteria</taxon>
        <taxon>Bacillati</taxon>
        <taxon>Actinomycetota</taxon>
        <taxon>Actinomycetes</taxon>
        <taxon>Mycobacteriales</taxon>
        <taxon>Gordoniaceae</taxon>
        <taxon>Gordonia</taxon>
    </lineage>
</organism>
<comment type="caution">
    <text evidence="2">The sequence shown here is derived from an EMBL/GenBank/DDBJ whole genome shotgun (WGS) entry which is preliminary data.</text>
</comment>
<sequence>MTAVDSATRAIQQRVGSLRAAAAGLDSRDKAITFLHDVHALVGESEHLLGEAARAARAAGCTWQDVGDVVGTTRQAAFQRFGKPIDPRTGAPMAVTALPDATQKANSLFSLFPAHDWAGIFSTFTPPVAARLPQDSLPDIWAHVVAQFGELESIGDEAYVRTQGIHTVVDLPIEFEAGAMVGRVSYDQQGLVAGLFFLNPEAVAAERDAAVPTRQG</sequence>
<feature type="domain" description="DUF3887" evidence="1">
    <location>
        <begin position="105"/>
        <end position="195"/>
    </location>
</feature>
<dbReference type="RefSeq" id="WP_007323552.1">
    <property type="nucleotide sequence ID" value="NZ_BAEE01000073.1"/>
</dbReference>
<evidence type="ECO:0000313" key="3">
    <source>
        <dbReference type="Proteomes" id="UP000035088"/>
    </source>
</evidence>
<dbReference type="InterPro" id="IPR024981">
    <property type="entry name" value="DUF3887"/>
</dbReference>
<dbReference type="EMBL" id="BAEE01000073">
    <property type="protein sequence ID" value="GAB11477.1"/>
    <property type="molecule type" value="Genomic_DNA"/>
</dbReference>
<dbReference type="STRING" id="1073574.GOARA_073_00090"/>